<protein>
    <submittedName>
        <fullName evidence="2">Uncharacterized protein</fullName>
    </submittedName>
</protein>
<dbReference type="EMBL" id="CAUJNA010000824">
    <property type="protein sequence ID" value="CAJ1381601.1"/>
    <property type="molecule type" value="Genomic_DNA"/>
</dbReference>
<feature type="region of interest" description="Disordered" evidence="1">
    <location>
        <begin position="236"/>
        <end position="289"/>
    </location>
</feature>
<evidence type="ECO:0000313" key="2">
    <source>
        <dbReference type="EMBL" id="CAJ1381601.1"/>
    </source>
</evidence>
<accession>A0AA36MVQ7</accession>
<gene>
    <name evidence="2" type="ORF">EVOR1521_LOCUS9237</name>
</gene>
<sequence length="289" mass="29232">MILTGGSCTPQPCLQPAVFAGSAPLATYSQAPLAAYSQPPLATYSPQPPLATYSPQPPLATYSPQAPLAAYPPQTLYQPLGPSPCQYVSVPAPILATSSYMTSGLQGYGCAVPASAGSFSVPGGAIPRYPSSFSGGSFVVPPGGSYVPPVAYVQPSGSFVAPPGYVPPALGSSSYVPPIGTGSYVPPVTGSYVPPLATSGSFDGFGFPSTGSFVAPPGPVGLAKLRNKEFKFYVKPPKSADEGHPAQLAQPSEALRSVPRAAAPAPYKTSSKAPVSTKKAKSSRSAACC</sequence>
<evidence type="ECO:0000256" key="1">
    <source>
        <dbReference type="SAM" id="MobiDB-lite"/>
    </source>
</evidence>
<keyword evidence="3" id="KW-1185">Reference proteome</keyword>
<evidence type="ECO:0000313" key="3">
    <source>
        <dbReference type="Proteomes" id="UP001178507"/>
    </source>
</evidence>
<reference evidence="2" key="1">
    <citation type="submission" date="2023-08" db="EMBL/GenBank/DDBJ databases">
        <authorList>
            <person name="Chen Y."/>
            <person name="Shah S."/>
            <person name="Dougan E. K."/>
            <person name="Thang M."/>
            <person name="Chan C."/>
        </authorList>
    </citation>
    <scope>NUCLEOTIDE SEQUENCE</scope>
</reference>
<dbReference type="AlphaFoldDB" id="A0AA36MVQ7"/>
<name>A0AA36MVQ7_9DINO</name>
<comment type="caution">
    <text evidence="2">The sequence shown here is derived from an EMBL/GenBank/DDBJ whole genome shotgun (WGS) entry which is preliminary data.</text>
</comment>
<dbReference type="Proteomes" id="UP001178507">
    <property type="component" value="Unassembled WGS sequence"/>
</dbReference>
<organism evidence="2 3">
    <name type="scientific">Effrenium voratum</name>
    <dbReference type="NCBI Taxonomy" id="2562239"/>
    <lineage>
        <taxon>Eukaryota</taxon>
        <taxon>Sar</taxon>
        <taxon>Alveolata</taxon>
        <taxon>Dinophyceae</taxon>
        <taxon>Suessiales</taxon>
        <taxon>Symbiodiniaceae</taxon>
        <taxon>Effrenium</taxon>
    </lineage>
</organism>
<proteinExistence type="predicted"/>